<sequence>MVLSKDGIIYTFGECDRGQLGTGNTQNLSIPVPIDNSFGRFSDFASNRATNMSAAVTMDGRCYVWGECQPPLGNVLTPMKMSYESLHDVFAVYSTPTVTHEMVVLSDVSDNPVMARLAQAFDDPNTSNFRIIVEGKPIHVHKDILRIQCLHFRAMFDNWPEGVKEELELTEYSYGVYKAFLRYLYTGEVCVAPEAGIELLDLAESYCETDLKS</sequence>
<feature type="non-terminal residue" evidence="2">
    <location>
        <position position="1"/>
    </location>
</feature>
<proteinExistence type="predicted"/>
<dbReference type="Proteomes" id="UP000728032">
    <property type="component" value="Unassembled WGS sequence"/>
</dbReference>
<evidence type="ECO:0000259" key="1">
    <source>
        <dbReference type="PROSITE" id="PS50097"/>
    </source>
</evidence>
<dbReference type="SUPFAM" id="SSF54695">
    <property type="entry name" value="POZ domain"/>
    <property type="match status" value="1"/>
</dbReference>
<dbReference type="Pfam" id="PF00651">
    <property type="entry name" value="BTB"/>
    <property type="match status" value="1"/>
</dbReference>
<dbReference type="SMART" id="SM00225">
    <property type="entry name" value="BTB"/>
    <property type="match status" value="1"/>
</dbReference>
<reference evidence="2" key="1">
    <citation type="submission" date="2020-11" db="EMBL/GenBank/DDBJ databases">
        <authorList>
            <person name="Tran Van P."/>
        </authorList>
    </citation>
    <scope>NUCLEOTIDE SEQUENCE</scope>
</reference>
<evidence type="ECO:0000313" key="2">
    <source>
        <dbReference type="EMBL" id="CAD7665170.1"/>
    </source>
</evidence>
<dbReference type="InterPro" id="IPR000408">
    <property type="entry name" value="Reg_chr_condens"/>
</dbReference>
<protein>
    <recommendedName>
        <fullName evidence="1">BTB domain-containing protein</fullName>
    </recommendedName>
</protein>
<dbReference type="Pfam" id="PF00415">
    <property type="entry name" value="RCC1"/>
    <property type="match status" value="1"/>
</dbReference>
<dbReference type="InterPro" id="IPR009091">
    <property type="entry name" value="RCC1/BLIP-II"/>
</dbReference>
<dbReference type="PANTHER" id="PTHR24413">
    <property type="entry name" value="SPECKLE-TYPE POZ PROTEIN"/>
    <property type="match status" value="1"/>
</dbReference>
<dbReference type="SUPFAM" id="SSF50985">
    <property type="entry name" value="RCC1/BLIP-II"/>
    <property type="match status" value="1"/>
</dbReference>
<dbReference type="Gene3D" id="2.130.10.30">
    <property type="entry name" value="Regulator of chromosome condensation 1/beta-lactamase-inhibitor protein II"/>
    <property type="match status" value="1"/>
</dbReference>
<accession>A0A7R9MSZ5</accession>
<dbReference type="EMBL" id="CAJPVJ010043896">
    <property type="protein sequence ID" value="CAG2182307.1"/>
    <property type="molecule type" value="Genomic_DNA"/>
</dbReference>
<dbReference type="AlphaFoldDB" id="A0A7R9MSZ5"/>
<dbReference type="InterPro" id="IPR000210">
    <property type="entry name" value="BTB/POZ_dom"/>
</dbReference>
<dbReference type="OrthoDB" id="10051363at2759"/>
<dbReference type="EMBL" id="OC958721">
    <property type="protein sequence ID" value="CAD7665170.1"/>
    <property type="molecule type" value="Genomic_DNA"/>
</dbReference>
<feature type="domain" description="BTB" evidence="1">
    <location>
        <begin position="127"/>
        <end position="193"/>
    </location>
</feature>
<evidence type="ECO:0000313" key="3">
    <source>
        <dbReference type="Proteomes" id="UP000728032"/>
    </source>
</evidence>
<organism evidence="2">
    <name type="scientific">Oppiella nova</name>
    <dbReference type="NCBI Taxonomy" id="334625"/>
    <lineage>
        <taxon>Eukaryota</taxon>
        <taxon>Metazoa</taxon>
        <taxon>Ecdysozoa</taxon>
        <taxon>Arthropoda</taxon>
        <taxon>Chelicerata</taxon>
        <taxon>Arachnida</taxon>
        <taxon>Acari</taxon>
        <taxon>Acariformes</taxon>
        <taxon>Sarcoptiformes</taxon>
        <taxon>Oribatida</taxon>
        <taxon>Brachypylina</taxon>
        <taxon>Oppioidea</taxon>
        <taxon>Oppiidae</taxon>
        <taxon>Oppiella</taxon>
    </lineage>
</organism>
<dbReference type="PROSITE" id="PS50097">
    <property type="entry name" value="BTB"/>
    <property type="match status" value="1"/>
</dbReference>
<dbReference type="CDD" id="cd18298">
    <property type="entry name" value="BTB_POZ_RCBTB1_2"/>
    <property type="match status" value="1"/>
</dbReference>
<keyword evidence="3" id="KW-1185">Reference proteome</keyword>
<dbReference type="Gene3D" id="3.30.710.10">
    <property type="entry name" value="Potassium Channel Kv1.1, Chain A"/>
    <property type="match status" value="1"/>
</dbReference>
<gene>
    <name evidence="2" type="ORF">ONB1V03_LOCUS21728</name>
</gene>
<name>A0A7R9MSZ5_9ACAR</name>
<dbReference type="InterPro" id="IPR011333">
    <property type="entry name" value="SKP1/BTB/POZ_sf"/>
</dbReference>